<organism evidence="1 2">
    <name type="scientific">Methylocucumis oryzae</name>
    <dbReference type="NCBI Taxonomy" id="1632867"/>
    <lineage>
        <taxon>Bacteria</taxon>
        <taxon>Pseudomonadati</taxon>
        <taxon>Pseudomonadota</taxon>
        <taxon>Gammaproteobacteria</taxon>
        <taxon>Methylococcales</taxon>
        <taxon>Methylococcaceae</taxon>
        <taxon>Methylocucumis</taxon>
    </lineage>
</organism>
<dbReference type="Proteomes" id="UP000033684">
    <property type="component" value="Unassembled WGS sequence"/>
</dbReference>
<dbReference type="Gene3D" id="3.40.50.300">
    <property type="entry name" value="P-loop containing nucleotide triphosphate hydrolases"/>
    <property type="match status" value="1"/>
</dbReference>
<dbReference type="SUPFAM" id="SSF52540">
    <property type="entry name" value="P-loop containing nucleoside triphosphate hydrolases"/>
    <property type="match status" value="1"/>
</dbReference>
<sequence length="203" mass="24581">MIGIKTMLSLRSLTINGIVRYFNLFPEMFIARIFSNQYSLLEEEDLEKILKIAKHVKVIYTLRDPLARLWSHIKFHYKFKGEEDLVDELTLKEFRKLINKAWFWKNVEYASNYDRLVRVFGEENVKVFYLEDFIAFPQGSLWHLEKFLAIRHIDYQSDASDTKINASKELSMPTQWEKMAMRKLKPYYEEFYARNLNHPSWRY</sequence>
<keyword evidence="2" id="KW-1185">Reference proteome</keyword>
<dbReference type="EMBL" id="LAJX01000093">
    <property type="protein sequence ID" value="KJV06710.1"/>
    <property type="molecule type" value="Genomic_DNA"/>
</dbReference>
<reference evidence="1 2" key="2">
    <citation type="journal article" date="2016" name="Microb. Ecol.">
        <title>Genome Characteristics of a Novel Type I Methanotroph (Sn10-6) Isolated from a Flooded Indian Rice Field.</title>
        <authorList>
            <person name="Rahalkar M.C."/>
            <person name="Pandit P.S."/>
            <person name="Dhakephalkar P.K."/>
            <person name="Pore S."/>
            <person name="Arora P."/>
            <person name="Kapse N."/>
        </authorList>
    </citation>
    <scope>NUCLEOTIDE SEQUENCE [LARGE SCALE GENOMIC DNA]</scope>
    <source>
        <strain evidence="1 2">Sn10-6</strain>
    </source>
</reference>
<protein>
    <recommendedName>
        <fullName evidence="3">Sulfotransferase domain-containing protein</fullName>
    </recommendedName>
</protein>
<proteinExistence type="predicted"/>
<comment type="caution">
    <text evidence="1">The sequence shown here is derived from an EMBL/GenBank/DDBJ whole genome shotgun (WGS) entry which is preliminary data.</text>
</comment>
<gene>
    <name evidence="1" type="ORF">VZ94_09505</name>
</gene>
<dbReference type="AlphaFoldDB" id="A0A0F3IIX1"/>
<dbReference type="InterPro" id="IPR027417">
    <property type="entry name" value="P-loop_NTPase"/>
</dbReference>
<evidence type="ECO:0000313" key="2">
    <source>
        <dbReference type="Proteomes" id="UP000033684"/>
    </source>
</evidence>
<evidence type="ECO:0008006" key="3">
    <source>
        <dbReference type="Google" id="ProtNLM"/>
    </source>
</evidence>
<reference evidence="2" key="1">
    <citation type="submission" date="2015-03" db="EMBL/GenBank/DDBJ databases">
        <title>Draft genome sequence of a novel methanotroph (Sn10-6) isolated from flooded ricefield rhizosphere in India.</title>
        <authorList>
            <person name="Pandit P.S."/>
            <person name="Pore S.D."/>
            <person name="Arora P."/>
            <person name="Kapse N.G."/>
            <person name="Dhakephalkar P.K."/>
            <person name="Rahalkar M.C."/>
        </authorList>
    </citation>
    <scope>NUCLEOTIDE SEQUENCE [LARGE SCALE GENOMIC DNA]</scope>
    <source>
        <strain evidence="2">Sn10-6</strain>
    </source>
</reference>
<name>A0A0F3IIX1_9GAMM</name>
<accession>A0A0F3IIX1</accession>
<evidence type="ECO:0000313" key="1">
    <source>
        <dbReference type="EMBL" id="KJV06710.1"/>
    </source>
</evidence>